<organism evidence="5 6">
    <name type="scientific">Aphanomyces stellatus</name>
    <dbReference type="NCBI Taxonomy" id="120398"/>
    <lineage>
        <taxon>Eukaryota</taxon>
        <taxon>Sar</taxon>
        <taxon>Stramenopiles</taxon>
        <taxon>Oomycota</taxon>
        <taxon>Saprolegniomycetes</taxon>
        <taxon>Saprolegniales</taxon>
        <taxon>Verrucalvaceae</taxon>
        <taxon>Aphanomyces</taxon>
    </lineage>
</organism>
<keyword evidence="6" id="KW-1185">Reference proteome</keyword>
<dbReference type="PROSITE" id="PS50088">
    <property type="entry name" value="ANK_REPEAT"/>
    <property type="match status" value="2"/>
</dbReference>
<protein>
    <submittedName>
        <fullName evidence="5">Aste57867_2170 protein</fullName>
    </submittedName>
</protein>
<evidence type="ECO:0000256" key="1">
    <source>
        <dbReference type="ARBA" id="ARBA00022737"/>
    </source>
</evidence>
<dbReference type="Proteomes" id="UP000332933">
    <property type="component" value="Unassembled WGS sequence"/>
</dbReference>
<feature type="repeat" description="ANK" evidence="3">
    <location>
        <begin position="327"/>
        <end position="359"/>
    </location>
</feature>
<evidence type="ECO:0000313" key="4">
    <source>
        <dbReference type="EMBL" id="KAF0717658.1"/>
    </source>
</evidence>
<dbReference type="EMBL" id="CAADRA010000225">
    <property type="protein sequence ID" value="VFT79373.1"/>
    <property type="molecule type" value="Genomic_DNA"/>
</dbReference>
<proteinExistence type="predicted"/>
<dbReference type="PROSITE" id="PS50297">
    <property type="entry name" value="ANK_REP_REGION"/>
    <property type="match status" value="2"/>
</dbReference>
<keyword evidence="2 3" id="KW-0040">ANK repeat</keyword>
<keyword evidence="1" id="KW-0677">Repeat</keyword>
<evidence type="ECO:0000256" key="2">
    <source>
        <dbReference type="ARBA" id="ARBA00023043"/>
    </source>
</evidence>
<dbReference type="Pfam" id="PF12796">
    <property type="entry name" value="Ank_2"/>
    <property type="match status" value="1"/>
</dbReference>
<dbReference type="PANTHER" id="PTHR24198">
    <property type="entry name" value="ANKYRIN REPEAT AND PROTEIN KINASE DOMAIN-CONTAINING PROTEIN"/>
    <property type="match status" value="1"/>
</dbReference>
<gene>
    <name evidence="5" type="primary">Aste57867_2170</name>
    <name evidence="4" type="ORF">As57867_002165</name>
    <name evidence="5" type="ORF">ASTE57867_2170</name>
</gene>
<feature type="repeat" description="ANK" evidence="3">
    <location>
        <begin position="114"/>
        <end position="149"/>
    </location>
</feature>
<evidence type="ECO:0000256" key="3">
    <source>
        <dbReference type="PROSITE-ProRule" id="PRU00023"/>
    </source>
</evidence>
<dbReference type="PANTHER" id="PTHR24198:SF165">
    <property type="entry name" value="ANKYRIN REPEAT-CONTAINING PROTEIN-RELATED"/>
    <property type="match status" value="1"/>
</dbReference>
<sequence>MTSVFEFPAAAFVDAAACGDLDHVNELLASTSPRLTPEIINKVDKDGKSAFHYSCLNDDANLLAILLADDRVDVLLATRNGDTGMHMAALYSSLKALALLHADGRVDLNCQNQYGETPLHLCAGSGDKSASRTADLLLSFGAKLTVTDKWGRGPKDVSHDNAENPIVDTFNAYLADRARCSEEESDAVEATTAAYRAKLEEERVAAMQKKNRPMALGISLGGLKGIQLKKTETVVKTMFKADEGRVTGAAVAEVKDGRQALSKLVDFPGDYEAIKLHLSTPEKVNPAGADSYGLTALHKFASWNKTDYLDLLLPHLSPDELNTRDPEGKTALHYAVEMASVAAIKVLVGANVDREVRDGKGRTVQDILDQATASGIIERIKNALVV</sequence>
<reference evidence="5 6" key="1">
    <citation type="submission" date="2019-03" db="EMBL/GenBank/DDBJ databases">
        <authorList>
            <person name="Gaulin E."/>
            <person name="Dumas B."/>
        </authorList>
    </citation>
    <scope>NUCLEOTIDE SEQUENCE [LARGE SCALE GENOMIC DNA]</scope>
    <source>
        <strain evidence="5">CBS 568.67</strain>
    </source>
</reference>
<reference evidence="4" key="2">
    <citation type="submission" date="2019-06" db="EMBL/GenBank/DDBJ databases">
        <title>Genomics analysis of Aphanomyces spp. identifies a new class of oomycete effector associated with host adaptation.</title>
        <authorList>
            <person name="Gaulin E."/>
        </authorList>
    </citation>
    <scope>NUCLEOTIDE SEQUENCE</scope>
    <source>
        <strain evidence="4">CBS 578.67</strain>
    </source>
</reference>
<accession>A0A485KB96</accession>
<dbReference type="Gene3D" id="1.25.40.20">
    <property type="entry name" value="Ankyrin repeat-containing domain"/>
    <property type="match status" value="2"/>
</dbReference>
<dbReference type="SUPFAM" id="SSF48403">
    <property type="entry name" value="Ankyrin repeat"/>
    <property type="match status" value="1"/>
</dbReference>
<dbReference type="OrthoDB" id="539213at2759"/>
<name>A0A485KB96_9STRA</name>
<dbReference type="InterPro" id="IPR036770">
    <property type="entry name" value="Ankyrin_rpt-contain_sf"/>
</dbReference>
<evidence type="ECO:0000313" key="5">
    <source>
        <dbReference type="EMBL" id="VFT79373.1"/>
    </source>
</evidence>
<dbReference type="AlphaFoldDB" id="A0A485KB96"/>
<dbReference type="InterPro" id="IPR002110">
    <property type="entry name" value="Ankyrin_rpt"/>
</dbReference>
<dbReference type="SMART" id="SM00248">
    <property type="entry name" value="ANK"/>
    <property type="match status" value="5"/>
</dbReference>
<dbReference type="EMBL" id="VJMH01000225">
    <property type="protein sequence ID" value="KAF0717658.1"/>
    <property type="molecule type" value="Genomic_DNA"/>
</dbReference>
<evidence type="ECO:0000313" key="6">
    <source>
        <dbReference type="Proteomes" id="UP000332933"/>
    </source>
</evidence>
<dbReference type="Pfam" id="PF13637">
    <property type="entry name" value="Ank_4"/>
    <property type="match status" value="1"/>
</dbReference>